<evidence type="ECO:0000256" key="5">
    <source>
        <dbReference type="ARBA" id="ARBA00022519"/>
    </source>
</evidence>
<evidence type="ECO:0000256" key="3">
    <source>
        <dbReference type="ARBA" id="ARBA00022448"/>
    </source>
</evidence>
<accession>D5MML2</accession>
<keyword evidence="6 9" id="KW-0812">Transmembrane</keyword>
<dbReference type="InterPro" id="IPR005495">
    <property type="entry name" value="LptG/LptF_permease"/>
</dbReference>
<proteinExistence type="predicted"/>
<dbReference type="HOGENOM" id="CLU_028799_0_1_0"/>
<dbReference type="PANTHER" id="PTHR33529:SF7">
    <property type="entry name" value="LIPOPOLYSACCHARIDE EXPORT SYSTEM PERMEASE PROTEIN LPTF"/>
    <property type="match status" value="1"/>
</dbReference>
<keyword evidence="8 9" id="KW-0472">Membrane</keyword>
<dbReference type="KEGG" id="mox:DAMO_3061"/>
<dbReference type="STRING" id="671143.DAMO_3061"/>
<dbReference type="GO" id="GO:0055085">
    <property type="term" value="P:transmembrane transport"/>
    <property type="evidence" value="ECO:0007669"/>
    <property type="project" value="InterPro"/>
</dbReference>
<sequence length="356" mass="40054">MPMLLLDRYLTREIAKPLVIFCGGLLLLFANFTAVRYLNRVADGIMPFQSVLPLVLVRAAVALELLLPIALHLSVVVTLGRLYTDSEMTALFSSGVSPSRIMRIVCVGSLIVAGIVAFLSIYVRPWANENRYRLEREAAADVDLNDMQPGHFYENSSGTVLFFQRRAQSSGRMREVFIQSRSEDRIRLIWADEAHYPEAVEAGAGRTLVCSGAQIYELSRDRGAVRQATSDELVLEWEKARTLSEEYKRKAAPTWQLARSASPKDIAEFQWRLSTPVAALLMGLLGFPLSRARARQGKYAKLFVSVVSYATFYNLNMMARHWVEKGVVSTVPGIWWVHLLLAILVASLLWRRTTQS</sequence>
<dbReference type="InterPro" id="IPR030922">
    <property type="entry name" value="LptF"/>
</dbReference>
<evidence type="ECO:0000256" key="2">
    <source>
        <dbReference type="ARBA" id="ARBA00014213"/>
    </source>
</evidence>
<evidence type="ECO:0000256" key="6">
    <source>
        <dbReference type="ARBA" id="ARBA00022692"/>
    </source>
</evidence>
<keyword evidence="3" id="KW-0813">Transport</keyword>
<evidence type="ECO:0000256" key="1">
    <source>
        <dbReference type="ARBA" id="ARBA00004429"/>
    </source>
</evidence>
<organism evidence="10 11">
    <name type="scientific">Methylomirabilis oxygeniifera</name>
    <dbReference type="NCBI Taxonomy" id="671143"/>
    <lineage>
        <taxon>Bacteria</taxon>
        <taxon>Candidatus Methylomirabilota</taxon>
        <taxon>Candidatus Methylomirabilia</taxon>
        <taxon>Candidatus Methylomirabilales</taxon>
        <taxon>Candidatus Methylomirabilaceae</taxon>
        <taxon>Candidatus Methylomirabilis</taxon>
    </lineage>
</organism>
<feature type="transmembrane region" description="Helical" evidence="9">
    <location>
        <begin position="299"/>
        <end position="319"/>
    </location>
</feature>
<dbReference type="NCBIfam" id="TIGR04407">
    <property type="entry name" value="LptF_YjgP"/>
    <property type="match status" value="1"/>
</dbReference>
<feature type="transmembrane region" description="Helical" evidence="9">
    <location>
        <begin position="101"/>
        <end position="123"/>
    </location>
</feature>
<evidence type="ECO:0000256" key="4">
    <source>
        <dbReference type="ARBA" id="ARBA00022475"/>
    </source>
</evidence>
<dbReference type="Pfam" id="PF03739">
    <property type="entry name" value="LptF_LptG"/>
    <property type="match status" value="1"/>
</dbReference>
<evidence type="ECO:0000313" key="10">
    <source>
        <dbReference type="EMBL" id="CBE70134.1"/>
    </source>
</evidence>
<dbReference type="AlphaFoldDB" id="D5MML2"/>
<feature type="transmembrane region" description="Helical" evidence="9">
    <location>
        <begin position="59"/>
        <end position="80"/>
    </location>
</feature>
<protein>
    <recommendedName>
        <fullName evidence="2">Lipopolysaccharide export system permease protein LptF</fullName>
    </recommendedName>
</protein>
<evidence type="ECO:0000256" key="9">
    <source>
        <dbReference type="SAM" id="Phobius"/>
    </source>
</evidence>
<dbReference type="EMBL" id="FP565575">
    <property type="protein sequence ID" value="CBE70134.1"/>
    <property type="molecule type" value="Genomic_DNA"/>
</dbReference>
<name>D5MML2_METO1</name>
<reference evidence="10 11" key="1">
    <citation type="journal article" date="2010" name="Nature">
        <title>Nitrite-driven anaerobic methane oxidation by oxygenic bacteria.</title>
        <authorList>
            <person name="Ettwig K.F."/>
            <person name="Butler M.K."/>
            <person name="Le Paslier D."/>
            <person name="Pelletier E."/>
            <person name="Mangenot S."/>
            <person name="Kuypers M.M.M."/>
            <person name="Schreiber F."/>
            <person name="Dutilh B.E."/>
            <person name="Zedelius J."/>
            <person name="de Beer D."/>
            <person name="Gloerich J."/>
            <person name="Wessels H.J.C.T."/>
            <person name="van Allen T."/>
            <person name="Luesken F."/>
            <person name="Wu M."/>
            <person name="van de Pas-Schoonen K.T."/>
            <person name="Op den Camp H.J.M."/>
            <person name="Janssen-Megens E.M."/>
            <person name="Francoijs K-J."/>
            <person name="Stunnenberg H."/>
            <person name="Weissenbach J."/>
            <person name="Jetten M.S.M."/>
            <person name="Strous M."/>
        </authorList>
    </citation>
    <scope>NUCLEOTIDE SEQUENCE [LARGE SCALE GENOMIC DNA]</scope>
</reference>
<keyword evidence="4" id="KW-1003">Cell membrane</keyword>
<evidence type="ECO:0000256" key="8">
    <source>
        <dbReference type="ARBA" id="ARBA00023136"/>
    </source>
</evidence>
<keyword evidence="5" id="KW-0997">Cell inner membrane</keyword>
<dbReference type="GO" id="GO:0015920">
    <property type="term" value="P:lipopolysaccharide transport"/>
    <property type="evidence" value="ECO:0007669"/>
    <property type="project" value="TreeGrafter"/>
</dbReference>
<dbReference type="eggNOG" id="COG0795">
    <property type="taxonomic scope" value="Bacteria"/>
</dbReference>
<dbReference type="Proteomes" id="UP000006898">
    <property type="component" value="Chromosome"/>
</dbReference>
<feature type="transmembrane region" description="Helical" evidence="9">
    <location>
        <begin position="331"/>
        <end position="350"/>
    </location>
</feature>
<gene>
    <name evidence="10" type="ORF">DAMO_3061</name>
</gene>
<comment type="subcellular location">
    <subcellularLocation>
        <location evidence="1">Cell inner membrane</location>
        <topology evidence="1">Multi-pass membrane protein</topology>
    </subcellularLocation>
</comment>
<evidence type="ECO:0000256" key="7">
    <source>
        <dbReference type="ARBA" id="ARBA00022989"/>
    </source>
</evidence>
<dbReference type="PANTHER" id="PTHR33529">
    <property type="entry name" value="SLR0882 PROTEIN-RELATED"/>
    <property type="match status" value="1"/>
</dbReference>
<keyword evidence="7 9" id="KW-1133">Transmembrane helix</keyword>
<feature type="transmembrane region" description="Helical" evidence="9">
    <location>
        <begin position="18"/>
        <end position="39"/>
    </location>
</feature>
<evidence type="ECO:0000313" key="11">
    <source>
        <dbReference type="Proteomes" id="UP000006898"/>
    </source>
</evidence>
<dbReference type="PATRIC" id="fig|671143.5.peg.2687"/>
<dbReference type="GO" id="GO:0043190">
    <property type="term" value="C:ATP-binding cassette (ABC) transporter complex"/>
    <property type="evidence" value="ECO:0007669"/>
    <property type="project" value="InterPro"/>
</dbReference>